<dbReference type="GO" id="GO:0015944">
    <property type="term" value="P:formate oxidation"/>
    <property type="evidence" value="ECO:0007669"/>
    <property type="project" value="InterPro"/>
</dbReference>
<feature type="binding site" evidence="7">
    <location>
        <position position="136"/>
    </location>
    <ligand>
        <name>[4Fe-4S] cluster</name>
        <dbReference type="ChEBI" id="CHEBI:49883"/>
        <label>4</label>
    </ligand>
</feature>
<dbReference type="InterPro" id="IPR017896">
    <property type="entry name" value="4Fe4S_Fe-S-bd"/>
</dbReference>
<comment type="caution">
    <text evidence="10">The sequence shown here is derived from an EMBL/GenBank/DDBJ whole genome shotgun (WGS) entry which is preliminary data.</text>
</comment>
<organism evidence="10">
    <name type="scientific">Thermorudis sp</name>
    <dbReference type="NCBI Taxonomy" id="1969470"/>
    <lineage>
        <taxon>Bacteria</taxon>
        <taxon>Pseudomonadati</taxon>
        <taxon>Thermomicrobiota</taxon>
        <taxon>Thermomicrobia</taxon>
        <taxon>Thermomicrobia incertae sedis</taxon>
        <taxon>Thermorudis</taxon>
    </lineage>
</organism>
<dbReference type="InterPro" id="IPR051555">
    <property type="entry name" value="FDH_Electron_Transfer_Unit"/>
</dbReference>
<feature type="binding site" evidence="7">
    <location>
        <position position="146"/>
    </location>
    <ligand>
        <name>[4Fe-4S] cluster</name>
        <dbReference type="ChEBI" id="CHEBI:49883"/>
        <label>3</label>
    </ligand>
</feature>
<feature type="binding site" evidence="7">
    <location>
        <position position="107"/>
    </location>
    <ligand>
        <name>[4Fe-4S] cluster</name>
        <dbReference type="ChEBI" id="CHEBI:49883"/>
        <label>3</label>
    </ligand>
</feature>
<dbReference type="GO" id="GO:0051539">
    <property type="term" value="F:4 iron, 4 sulfur cluster binding"/>
    <property type="evidence" value="ECO:0007669"/>
    <property type="project" value="UniProtKB-KW"/>
</dbReference>
<keyword evidence="8" id="KW-1133">Transmembrane helix</keyword>
<dbReference type="GO" id="GO:0030313">
    <property type="term" value="C:cell envelope"/>
    <property type="evidence" value="ECO:0007669"/>
    <property type="project" value="UniProtKB-SubCell"/>
</dbReference>
<feature type="binding site" evidence="7">
    <location>
        <position position="182"/>
    </location>
    <ligand>
        <name>[4Fe-4S] cluster</name>
        <dbReference type="ChEBI" id="CHEBI:49883"/>
        <label>1</label>
    </ligand>
</feature>
<feature type="binding site" evidence="7">
    <location>
        <position position="139"/>
    </location>
    <ligand>
        <name>[4Fe-4S] cluster</name>
        <dbReference type="ChEBI" id="CHEBI:49883"/>
        <label>4</label>
    </ligand>
</feature>
<comment type="cofactor">
    <cofactor evidence="7">
        <name>[4Fe-4S] cluster</name>
        <dbReference type="ChEBI" id="CHEBI:49883"/>
    </cofactor>
    <text evidence="7">Binds 4 [4Fe-4S] clusters per subunit.</text>
</comment>
<evidence type="ECO:0000259" key="9">
    <source>
        <dbReference type="PROSITE" id="PS51379"/>
    </source>
</evidence>
<dbReference type="PIRSF" id="PIRSF036298">
    <property type="entry name" value="FDH_4Fe4S"/>
    <property type="match status" value="1"/>
</dbReference>
<evidence type="ECO:0000256" key="4">
    <source>
        <dbReference type="ARBA" id="ARBA00022737"/>
    </source>
</evidence>
<feature type="binding site" evidence="7">
    <location>
        <position position="163"/>
    </location>
    <ligand>
        <name>[4Fe-4S] cluster</name>
        <dbReference type="ChEBI" id="CHEBI:49883"/>
        <label>2</label>
    </ligand>
</feature>
<evidence type="ECO:0000256" key="2">
    <source>
        <dbReference type="ARBA" id="ARBA00022485"/>
    </source>
</evidence>
<feature type="binding site" evidence="7">
    <location>
        <position position="104"/>
    </location>
    <ligand>
        <name>[4Fe-4S] cluster</name>
        <dbReference type="ChEBI" id="CHEBI:49883"/>
        <label>3</label>
    </ligand>
</feature>
<feature type="binding site" evidence="7">
    <location>
        <position position="116"/>
    </location>
    <ligand>
        <name>[4Fe-4S] cluster</name>
        <dbReference type="ChEBI" id="CHEBI:49883"/>
        <label>4</label>
    </ligand>
</feature>
<proteinExistence type="predicted"/>
<feature type="domain" description="4Fe-4S ferredoxin-type" evidence="9">
    <location>
        <begin position="95"/>
        <end position="126"/>
    </location>
</feature>
<reference evidence="10" key="1">
    <citation type="journal article" date="2020" name="mSystems">
        <title>Genome- and Community-Level Interaction Insights into Carbon Utilization and Element Cycling Functions of Hydrothermarchaeota in Hydrothermal Sediment.</title>
        <authorList>
            <person name="Zhou Z."/>
            <person name="Liu Y."/>
            <person name="Xu W."/>
            <person name="Pan J."/>
            <person name="Luo Z.H."/>
            <person name="Li M."/>
        </authorList>
    </citation>
    <scope>NUCLEOTIDE SEQUENCE [LARGE SCALE GENOMIC DNA]</scope>
    <source>
        <strain evidence="10">SpSt-192</strain>
    </source>
</reference>
<feature type="transmembrane region" description="Helical" evidence="8">
    <location>
        <begin position="257"/>
        <end position="279"/>
    </location>
</feature>
<evidence type="ECO:0000256" key="5">
    <source>
        <dbReference type="ARBA" id="ARBA00023004"/>
    </source>
</evidence>
<dbReference type="EMBL" id="DSID01000143">
    <property type="protein sequence ID" value="HEX69971.1"/>
    <property type="molecule type" value="Genomic_DNA"/>
</dbReference>
<name>A0A7C2W9U8_9BACT</name>
<keyword evidence="6 7" id="KW-0411">Iron-sulfur</keyword>
<keyword evidence="5 7" id="KW-0408">Iron</keyword>
<accession>A0A7C2W9U8</accession>
<feature type="binding site" evidence="7">
    <location>
        <position position="166"/>
    </location>
    <ligand>
        <name>[4Fe-4S] cluster</name>
        <dbReference type="ChEBI" id="CHEBI:49883"/>
        <label>2</label>
    </ligand>
</feature>
<evidence type="ECO:0000256" key="6">
    <source>
        <dbReference type="ARBA" id="ARBA00023014"/>
    </source>
</evidence>
<dbReference type="CDD" id="cd10560">
    <property type="entry name" value="FDH-O_like"/>
    <property type="match status" value="1"/>
</dbReference>
<dbReference type="GO" id="GO:0045333">
    <property type="term" value="P:cellular respiration"/>
    <property type="evidence" value="ECO:0007669"/>
    <property type="project" value="InterPro"/>
</dbReference>
<evidence type="ECO:0000256" key="3">
    <source>
        <dbReference type="ARBA" id="ARBA00022723"/>
    </source>
</evidence>
<comment type="subcellular location">
    <subcellularLocation>
        <location evidence="1">Cell envelope</location>
    </subcellularLocation>
</comment>
<dbReference type="Gene3D" id="3.30.70.20">
    <property type="match status" value="2"/>
</dbReference>
<dbReference type="PANTHER" id="PTHR43545:SF6">
    <property type="entry name" value="FORMATE DEHYDROGENASE, NITRATE-INDUCIBLE, IRON-SULFUR SUBUNIT"/>
    <property type="match status" value="1"/>
</dbReference>
<dbReference type="Pfam" id="PF13247">
    <property type="entry name" value="Fer4_11"/>
    <property type="match status" value="1"/>
</dbReference>
<keyword evidence="4" id="KW-0677">Repeat</keyword>
<dbReference type="InterPro" id="IPR014603">
    <property type="entry name" value="Formate_DH_Fe-S_su"/>
</dbReference>
<keyword evidence="8" id="KW-0812">Transmembrane</keyword>
<feature type="binding site" evidence="7">
    <location>
        <position position="34"/>
    </location>
    <ligand>
        <name>[4Fe-4S] cluster</name>
        <dbReference type="ChEBI" id="CHEBI:49883"/>
        <label>1</label>
    </ligand>
</feature>
<protein>
    <submittedName>
        <fullName evidence="10">4Fe-4S dicluster domain-containing protein</fullName>
    </submittedName>
</protein>
<evidence type="ECO:0000256" key="1">
    <source>
        <dbReference type="ARBA" id="ARBA00004196"/>
    </source>
</evidence>
<evidence type="ECO:0000313" key="10">
    <source>
        <dbReference type="EMBL" id="HEX69971.1"/>
    </source>
</evidence>
<dbReference type="GO" id="GO:0046872">
    <property type="term" value="F:metal ion binding"/>
    <property type="evidence" value="ECO:0007669"/>
    <property type="project" value="UniProtKB-KW"/>
</dbReference>
<gene>
    <name evidence="10" type="ORF">ENP13_01835</name>
</gene>
<dbReference type="PROSITE" id="PS00198">
    <property type="entry name" value="4FE4S_FER_1"/>
    <property type="match status" value="1"/>
</dbReference>
<feature type="binding site" evidence="7">
    <location>
        <position position="142"/>
    </location>
    <ligand>
        <name>[4Fe-4S] cluster</name>
        <dbReference type="ChEBI" id="CHEBI:49883"/>
        <label>4</label>
    </ligand>
</feature>
<feature type="binding site" evidence="7">
    <location>
        <position position="37"/>
    </location>
    <ligand>
        <name>[4Fe-4S] cluster</name>
        <dbReference type="ChEBI" id="CHEBI:49883"/>
        <label>1</label>
    </ligand>
</feature>
<keyword evidence="2 7" id="KW-0004">4Fe-4S</keyword>
<keyword evidence="8" id="KW-0472">Membrane</keyword>
<feature type="binding site" evidence="7">
    <location>
        <position position="112"/>
    </location>
    <ligand>
        <name>[4Fe-4S] cluster</name>
        <dbReference type="ChEBI" id="CHEBI:49883"/>
        <label>3</label>
    </ligand>
</feature>
<feature type="domain" description="4Fe-4S ferredoxin-type" evidence="9">
    <location>
        <begin position="22"/>
        <end position="52"/>
    </location>
</feature>
<feature type="binding site" evidence="7">
    <location>
        <position position="41"/>
    </location>
    <ligand>
        <name>[4Fe-4S] cluster</name>
        <dbReference type="ChEBI" id="CHEBI:49883"/>
        <label>2</label>
    </ligand>
</feature>
<dbReference type="SUPFAM" id="SSF54862">
    <property type="entry name" value="4Fe-4S ferredoxins"/>
    <property type="match status" value="1"/>
</dbReference>
<dbReference type="InterPro" id="IPR017900">
    <property type="entry name" value="4Fe4S_Fe_S_CS"/>
</dbReference>
<dbReference type="PROSITE" id="PS51379">
    <property type="entry name" value="4FE4S_FER_2"/>
    <property type="match status" value="3"/>
</dbReference>
<evidence type="ECO:0000256" key="7">
    <source>
        <dbReference type="PIRSR" id="PIRSR036298-50"/>
    </source>
</evidence>
<feature type="binding site" evidence="7">
    <location>
        <position position="31"/>
    </location>
    <ligand>
        <name>[4Fe-4S] cluster</name>
        <dbReference type="ChEBI" id="CHEBI:49883"/>
        <label>1</label>
    </ligand>
</feature>
<evidence type="ECO:0000256" key="8">
    <source>
        <dbReference type="SAM" id="Phobius"/>
    </source>
</evidence>
<sequence length="282" mass="30460">MSARTLQGNGRAGTTGARPGALGFLTDTTLCIGCKACEVACKQWNQLPMDDFGFTGYSYDNTGDLGATTWRHVAFIERVSDREGRRPTRLKAFQSNWLMMSDVCKHCVYAGCLEACPTGAIIRTEFDTVVIQQDICNGCGYCLPACPFGVPGLSPTDHKAHKCTLCYDRLVDGLEPACAKACPTDSIQFGPVEQLMERAKRRVADLHAQGVTEAYIYGDREVGGTGGIEGLNAFFILTAPPEVYNLPAQPELPQRKVLPAFLSTAAAALGLGLATLLSLRRR</sequence>
<feature type="binding site" evidence="7">
    <location>
        <position position="178"/>
    </location>
    <ligand>
        <name>[4Fe-4S] cluster</name>
        <dbReference type="ChEBI" id="CHEBI:49883"/>
        <label>2</label>
    </ligand>
</feature>
<dbReference type="PANTHER" id="PTHR43545">
    <property type="entry name" value="FORMATE DEHYDROGENASE, NITRATE-INDUCIBLE, IRON-SULFUR SUBUNIT"/>
    <property type="match status" value="1"/>
</dbReference>
<feature type="domain" description="4Fe-4S ferredoxin-type" evidence="9">
    <location>
        <begin position="127"/>
        <end position="156"/>
    </location>
</feature>
<keyword evidence="3 7" id="KW-0479">Metal-binding</keyword>
<dbReference type="AlphaFoldDB" id="A0A7C2W9U8"/>